<feature type="transmembrane region" description="Helical" evidence="5">
    <location>
        <begin position="132"/>
        <end position="158"/>
    </location>
</feature>
<evidence type="ECO:0008006" key="8">
    <source>
        <dbReference type="Google" id="ProtNLM"/>
    </source>
</evidence>
<name>A0A926RT42_9BACL</name>
<dbReference type="GO" id="GO:0016020">
    <property type="term" value="C:membrane"/>
    <property type="evidence" value="ECO:0007669"/>
    <property type="project" value="UniProtKB-SubCell"/>
</dbReference>
<feature type="transmembrane region" description="Helical" evidence="5">
    <location>
        <begin position="72"/>
        <end position="91"/>
    </location>
</feature>
<comment type="subcellular location">
    <subcellularLocation>
        <location evidence="1">Membrane</location>
        <topology evidence="1">Multi-pass membrane protein</topology>
    </subcellularLocation>
</comment>
<sequence length="190" mass="22491">MDMKGLLILWLVVIMQRLWELVRAKRNENWIRKQGGIEIGQGHYPLMMALHVCFFISILIEARYVATEVPSWWMIPLLLFMATQGLRMWSIRSLGQYWNTRIWVLPGKPPQVQGPYRFMRHPNYVVVMLEMILFPVIFGAVYTALIFSILNAVILVFIRIPMEEEALARFCGYEEVMIAKRRFFPIRIKK</sequence>
<keyword evidence="7" id="KW-1185">Reference proteome</keyword>
<evidence type="ECO:0000256" key="2">
    <source>
        <dbReference type="ARBA" id="ARBA00022692"/>
    </source>
</evidence>
<evidence type="ECO:0000256" key="3">
    <source>
        <dbReference type="ARBA" id="ARBA00022989"/>
    </source>
</evidence>
<dbReference type="RefSeq" id="WP_191139244.1">
    <property type="nucleotide sequence ID" value="NZ_JACXAG020000002.1"/>
</dbReference>
<comment type="caution">
    <text evidence="6">The sequence shown here is derived from an EMBL/GenBank/DDBJ whole genome shotgun (WGS) entry which is preliminary data.</text>
</comment>
<evidence type="ECO:0000256" key="4">
    <source>
        <dbReference type="ARBA" id="ARBA00023136"/>
    </source>
</evidence>
<dbReference type="EMBL" id="JACXAH010000002">
    <property type="protein sequence ID" value="MBD1370847.1"/>
    <property type="molecule type" value="Genomic_DNA"/>
</dbReference>
<dbReference type="Gene3D" id="1.20.120.1630">
    <property type="match status" value="1"/>
</dbReference>
<dbReference type="PANTHER" id="PTHR43847:SF1">
    <property type="entry name" value="BLL3993 PROTEIN"/>
    <property type="match status" value="1"/>
</dbReference>
<feature type="transmembrane region" description="Helical" evidence="5">
    <location>
        <begin position="43"/>
        <end position="60"/>
    </location>
</feature>
<reference evidence="6" key="1">
    <citation type="submission" date="2020-09" db="EMBL/GenBank/DDBJ databases">
        <title>A novel bacterium of genus Hazenella, isolated from South China Sea.</title>
        <authorList>
            <person name="Huang H."/>
            <person name="Mo K."/>
            <person name="Hu Y."/>
        </authorList>
    </citation>
    <scope>NUCLEOTIDE SEQUENCE</scope>
    <source>
        <strain evidence="6">IB182357</strain>
    </source>
</reference>
<dbReference type="InterPro" id="IPR052527">
    <property type="entry name" value="Metal_cation-efflux_comp"/>
</dbReference>
<keyword evidence="3 5" id="KW-1133">Transmembrane helix</keyword>
<organism evidence="6 7">
    <name type="scientific">Polycladospora coralii</name>
    <dbReference type="NCBI Taxonomy" id="2771432"/>
    <lineage>
        <taxon>Bacteria</taxon>
        <taxon>Bacillati</taxon>
        <taxon>Bacillota</taxon>
        <taxon>Bacilli</taxon>
        <taxon>Bacillales</taxon>
        <taxon>Thermoactinomycetaceae</taxon>
        <taxon>Polycladospora</taxon>
    </lineage>
</organism>
<keyword evidence="4 5" id="KW-0472">Membrane</keyword>
<evidence type="ECO:0000256" key="1">
    <source>
        <dbReference type="ARBA" id="ARBA00004141"/>
    </source>
</evidence>
<gene>
    <name evidence="6" type="ORF">IC620_00535</name>
</gene>
<evidence type="ECO:0000313" key="6">
    <source>
        <dbReference type="EMBL" id="MBD1370847.1"/>
    </source>
</evidence>
<keyword evidence="2 5" id="KW-0812">Transmembrane</keyword>
<accession>A0A926RT42</accession>
<dbReference type="GO" id="GO:0004671">
    <property type="term" value="F:protein C-terminal S-isoprenylcysteine carboxyl O-methyltransferase activity"/>
    <property type="evidence" value="ECO:0007669"/>
    <property type="project" value="InterPro"/>
</dbReference>
<dbReference type="Proteomes" id="UP000661691">
    <property type="component" value="Unassembled WGS sequence"/>
</dbReference>
<dbReference type="AlphaFoldDB" id="A0A926RT42"/>
<evidence type="ECO:0000256" key="5">
    <source>
        <dbReference type="SAM" id="Phobius"/>
    </source>
</evidence>
<protein>
    <recommendedName>
        <fullName evidence="8">Isoprenylcysteine carboxyl methyltransferase</fullName>
    </recommendedName>
</protein>
<proteinExistence type="predicted"/>
<dbReference type="InterPro" id="IPR007269">
    <property type="entry name" value="ICMT_MeTrfase"/>
</dbReference>
<evidence type="ECO:0000313" key="7">
    <source>
        <dbReference type="Proteomes" id="UP000661691"/>
    </source>
</evidence>
<dbReference type="Pfam" id="PF04140">
    <property type="entry name" value="ICMT"/>
    <property type="match status" value="1"/>
</dbReference>
<dbReference type="PANTHER" id="PTHR43847">
    <property type="entry name" value="BLL3993 PROTEIN"/>
    <property type="match status" value="1"/>
</dbReference>